<evidence type="ECO:0000313" key="8">
    <source>
        <dbReference type="Proteomes" id="UP001597176"/>
    </source>
</evidence>
<dbReference type="InterPro" id="IPR051603">
    <property type="entry name" value="Zinc-ADH_QOR/CCCR"/>
</dbReference>
<dbReference type="InterPro" id="IPR013154">
    <property type="entry name" value="ADH-like_N"/>
</dbReference>
<evidence type="ECO:0000313" key="7">
    <source>
        <dbReference type="EMBL" id="MFD1304126.1"/>
    </source>
</evidence>
<dbReference type="PROSITE" id="PS01162">
    <property type="entry name" value="QOR_ZETA_CRYSTAL"/>
    <property type="match status" value="1"/>
</dbReference>
<keyword evidence="4" id="KW-0521">NADP</keyword>
<gene>
    <name evidence="7" type="ORF">ACFQ4G_21440</name>
</gene>
<evidence type="ECO:0000256" key="1">
    <source>
        <dbReference type="ARBA" id="ARBA00004496"/>
    </source>
</evidence>
<dbReference type="GO" id="GO:0016491">
    <property type="term" value="F:oxidoreductase activity"/>
    <property type="evidence" value="ECO:0007669"/>
    <property type="project" value="UniProtKB-KW"/>
</dbReference>
<dbReference type="SUPFAM" id="SSF51735">
    <property type="entry name" value="NAD(P)-binding Rossmann-fold domains"/>
    <property type="match status" value="1"/>
</dbReference>
<dbReference type="InterPro" id="IPR011032">
    <property type="entry name" value="GroES-like_sf"/>
</dbReference>
<dbReference type="InterPro" id="IPR020843">
    <property type="entry name" value="ER"/>
</dbReference>
<comment type="subunit">
    <text evidence="2">Homotetramer.</text>
</comment>
<dbReference type="EC" id="1.-.-.-" evidence="7"/>
<protein>
    <submittedName>
        <fullName evidence="7">NADP-dependent oxidoreductase</fullName>
        <ecNumber evidence="7">1.-.-.-</ecNumber>
    </submittedName>
</protein>
<keyword evidence="7" id="KW-0560">Oxidoreductase</keyword>
<dbReference type="RefSeq" id="WP_379041061.1">
    <property type="nucleotide sequence ID" value="NZ_JBHTND010000055.1"/>
</dbReference>
<dbReference type="Proteomes" id="UP001597176">
    <property type="component" value="Unassembled WGS sequence"/>
</dbReference>
<evidence type="ECO:0000259" key="6">
    <source>
        <dbReference type="SMART" id="SM00829"/>
    </source>
</evidence>
<proteinExistence type="predicted"/>
<dbReference type="InterPro" id="IPR002364">
    <property type="entry name" value="Quin_OxRdtase/zeta-crystal_CS"/>
</dbReference>
<feature type="domain" description="Enoyl reductase (ER)" evidence="6">
    <location>
        <begin position="10"/>
        <end position="300"/>
    </location>
</feature>
<dbReference type="Pfam" id="PF08240">
    <property type="entry name" value="ADH_N"/>
    <property type="match status" value="1"/>
</dbReference>
<evidence type="ECO:0000256" key="4">
    <source>
        <dbReference type="ARBA" id="ARBA00022857"/>
    </source>
</evidence>
<dbReference type="PANTHER" id="PTHR44154">
    <property type="entry name" value="QUINONE OXIDOREDUCTASE"/>
    <property type="match status" value="1"/>
</dbReference>
<dbReference type="EMBL" id="JBHTND010000055">
    <property type="protein sequence ID" value="MFD1304126.1"/>
    <property type="molecule type" value="Genomic_DNA"/>
</dbReference>
<dbReference type="SMART" id="SM00829">
    <property type="entry name" value="PKS_ER"/>
    <property type="match status" value="1"/>
</dbReference>
<dbReference type="Gene3D" id="3.90.180.10">
    <property type="entry name" value="Medium-chain alcohol dehydrogenases, catalytic domain"/>
    <property type="match status" value="1"/>
</dbReference>
<comment type="caution">
    <text evidence="7">The sequence shown here is derived from an EMBL/GenBank/DDBJ whole genome shotgun (WGS) entry which is preliminary data.</text>
</comment>
<name>A0ABW3X564_9HYPH</name>
<dbReference type="SUPFAM" id="SSF50129">
    <property type="entry name" value="GroES-like"/>
    <property type="match status" value="1"/>
</dbReference>
<keyword evidence="3" id="KW-0963">Cytoplasm</keyword>
<dbReference type="CDD" id="cd05289">
    <property type="entry name" value="MDR_like_2"/>
    <property type="match status" value="1"/>
</dbReference>
<dbReference type="PANTHER" id="PTHR44154:SF1">
    <property type="entry name" value="QUINONE OXIDOREDUCTASE"/>
    <property type="match status" value="1"/>
</dbReference>
<reference evidence="8" key="1">
    <citation type="journal article" date="2019" name="Int. J. Syst. Evol. Microbiol.">
        <title>The Global Catalogue of Microorganisms (GCM) 10K type strain sequencing project: providing services to taxonomists for standard genome sequencing and annotation.</title>
        <authorList>
            <consortium name="The Broad Institute Genomics Platform"/>
            <consortium name="The Broad Institute Genome Sequencing Center for Infectious Disease"/>
            <person name="Wu L."/>
            <person name="Ma J."/>
        </authorList>
    </citation>
    <scope>NUCLEOTIDE SEQUENCE [LARGE SCALE GENOMIC DNA]</scope>
    <source>
        <strain evidence="8">CCUG 56108</strain>
    </source>
</reference>
<evidence type="ECO:0000256" key="2">
    <source>
        <dbReference type="ARBA" id="ARBA00011881"/>
    </source>
</evidence>
<sequence>MKAVQYSEYGTPDILRFVEIDAPHAGPGQIRITVKAAGVNPLDWKLRSGLYRDFMPIAFPSGVGAEAAGIVDEVGDGVSDVSIGDAVFGLAVWRTAMAEQAVLTRWARMPDGMSFEVAGALPIIAESATRILDLVSIESGETLLVAGAAGGVGTAVIQLARHRGVTVIGTASAPKHGYLRELGAIPTTYEPGLSARIRELAPQGVDAALDLAGAGNIPELVEIVGNGLRVLSIADIDAPKYGALVTTSQGEHPEIALANVARLYAEGTFRLPIERTFPFERIAEAQERSSTGRVAGKLVIAMT</sequence>
<comment type="subcellular location">
    <subcellularLocation>
        <location evidence="1">Cytoplasm</location>
    </subcellularLocation>
</comment>
<dbReference type="Pfam" id="PF13602">
    <property type="entry name" value="ADH_zinc_N_2"/>
    <property type="match status" value="1"/>
</dbReference>
<dbReference type="Gene3D" id="3.40.50.720">
    <property type="entry name" value="NAD(P)-binding Rossmann-like Domain"/>
    <property type="match status" value="1"/>
</dbReference>
<organism evidence="7 8">
    <name type="scientific">Methylobacterium marchantiae</name>
    <dbReference type="NCBI Taxonomy" id="600331"/>
    <lineage>
        <taxon>Bacteria</taxon>
        <taxon>Pseudomonadati</taxon>
        <taxon>Pseudomonadota</taxon>
        <taxon>Alphaproteobacteria</taxon>
        <taxon>Hyphomicrobiales</taxon>
        <taxon>Methylobacteriaceae</taxon>
        <taxon>Methylobacterium</taxon>
    </lineage>
</organism>
<keyword evidence="5" id="KW-0694">RNA-binding</keyword>
<accession>A0ABW3X564</accession>
<evidence type="ECO:0000256" key="3">
    <source>
        <dbReference type="ARBA" id="ARBA00022490"/>
    </source>
</evidence>
<keyword evidence="8" id="KW-1185">Reference proteome</keyword>
<evidence type="ECO:0000256" key="5">
    <source>
        <dbReference type="ARBA" id="ARBA00022884"/>
    </source>
</evidence>
<dbReference type="InterPro" id="IPR036291">
    <property type="entry name" value="NAD(P)-bd_dom_sf"/>
</dbReference>